<evidence type="ECO:0000259" key="1">
    <source>
        <dbReference type="Pfam" id="PF12697"/>
    </source>
</evidence>
<protein>
    <recommendedName>
        <fullName evidence="1">AB hydrolase-1 domain-containing protein</fullName>
    </recommendedName>
</protein>
<dbReference type="AlphaFoldDB" id="A0A6J4HVX1"/>
<dbReference type="InterPro" id="IPR050471">
    <property type="entry name" value="AB_hydrolase"/>
</dbReference>
<proteinExistence type="predicted"/>
<feature type="domain" description="AB hydrolase-1" evidence="1">
    <location>
        <begin position="28"/>
        <end position="272"/>
    </location>
</feature>
<dbReference type="InterPro" id="IPR029058">
    <property type="entry name" value="AB_hydrolase_fold"/>
</dbReference>
<evidence type="ECO:0000313" key="2">
    <source>
        <dbReference type="EMBL" id="CAA9235186.1"/>
    </source>
</evidence>
<accession>A0A6J4HVX1</accession>
<reference evidence="2" key="1">
    <citation type="submission" date="2020-02" db="EMBL/GenBank/DDBJ databases">
        <authorList>
            <person name="Meier V. D."/>
        </authorList>
    </citation>
    <scope>NUCLEOTIDE SEQUENCE</scope>
    <source>
        <strain evidence="2">AVDCRST_MAG10</strain>
    </source>
</reference>
<dbReference type="InterPro" id="IPR000073">
    <property type="entry name" value="AB_hydrolase_1"/>
</dbReference>
<dbReference type="EMBL" id="CADCTB010000092">
    <property type="protein sequence ID" value="CAA9235186.1"/>
    <property type="molecule type" value="Genomic_DNA"/>
</dbReference>
<dbReference type="PANTHER" id="PTHR43433">
    <property type="entry name" value="HYDROLASE, ALPHA/BETA FOLD FAMILY PROTEIN"/>
    <property type="match status" value="1"/>
</dbReference>
<name>A0A6J4HVX1_9ACTN</name>
<dbReference type="GO" id="GO:0003824">
    <property type="term" value="F:catalytic activity"/>
    <property type="evidence" value="ECO:0007669"/>
    <property type="project" value="UniProtKB-ARBA"/>
</dbReference>
<dbReference type="SUPFAM" id="SSF53474">
    <property type="entry name" value="alpha/beta-Hydrolases"/>
    <property type="match status" value="1"/>
</dbReference>
<gene>
    <name evidence="2" type="ORF">AVDCRST_MAG10-1386</name>
</gene>
<organism evidence="2">
    <name type="scientific">uncultured Acidimicrobiales bacterium</name>
    <dbReference type="NCBI Taxonomy" id="310071"/>
    <lineage>
        <taxon>Bacteria</taxon>
        <taxon>Bacillati</taxon>
        <taxon>Actinomycetota</taxon>
        <taxon>Acidimicrobiia</taxon>
        <taxon>Acidimicrobiales</taxon>
        <taxon>environmental samples</taxon>
    </lineage>
</organism>
<dbReference type="PANTHER" id="PTHR43433:SF5">
    <property type="entry name" value="AB HYDROLASE-1 DOMAIN-CONTAINING PROTEIN"/>
    <property type="match status" value="1"/>
</dbReference>
<dbReference type="Gene3D" id="3.40.50.1820">
    <property type="entry name" value="alpha/beta hydrolase"/>
    <property type="match status" value="1"/>
</dbReference>
<sequence length="287" mass="30566">MPAAPAFVPTPDGVEVATHQLGGRGAPLVMAHAAGFHGLVFSPLAHHLAPQFRCAAYDARGHGDTRLPAGRGLDWYGLAADVLAVVDGLDLDRPYAFGHSSGATAVLMAEQARPGTFAAIYCFEPVIVAADPPLGRDHDNVLAGRARRRRTSFASREHARRHYESKPPLDSVAPEALRAYVEHGFEDGPDGGVQLKCRPEHEAVVYETATDHDAYARLTEVACPVAVACGSESEGCTPDRARCHVARLPMGRSEILDGLGHLGPLERPDQVASSVVRFFASAGTDRV</sequence>
<dbReference type="Pfam" id="PF12697">
    <property type="entry name" value="Abhydrolase_6"/>
    <property type="match status" value="1"/>
</dbReference>